<gene>
    <name evidence="3" type="ORF">MGAL_10B050466</name>
</gene>
<keyword evidence="4" id="KW-1185">Reference proteome</keyword>
<dbReference type="AlphaFoldDB" id="A0A8B6EC85"/>
<sequence length="715" mass="80122">MTRIVFFVVLAVLFSVDGSELSGQQQEMHQISFPSDNFNAGNGIVQHRGHLSGVDFSQGTLNNVGNRGDKPQQLKHISQPSDDFTAQEKLSENHRLSAGVDFSQETLKTVVDKKDKPQDQIMDDVSPTHGVSITQPGMTVAWPTTGDVQPRDPVLDNHFKLSQPGLSSMQMKNAANYVLVPRDYVLDPGADINPFGFKVRSLVHSAKRNVVKHSSTQIKDIPSSNFQDQVMGQQHRLSLSPFPNQHMSTKQKVVHVAEDLPAQHKDISSSNFQDQVMGQQDRLSLSPFLNQHASTKQKVVHTVQDSSAQHKDISSSKFQDNVMGQQNRLSLSSYGNQHTSTKQNVVHAVKESPVHHKDILSSSFQDNVMGHQDRLSLSSFRNQHSSTKQNVVHAVQDSPIQQKHVFNSNFQDNAMNQQRRLPLLPFRKQQNLKFEAPLPDNNFRSSKFDSHFQQRNPESRMMQEPNSAFLPIGNQQNFQLNAPVELRNLKDIPASQDARIQMGVDEAWSNQIGKPTEPSFKRNNMFNNNLSRFNGLKVLIAEQNKGSQFHPRQQRRGRKTVHKKRQAVRKVNLASHRETVNFAKLAPTLASGRAFQSNSGNSLHRKSVSSTPNTKIASASNRHVEGSQFDKNRVPSVSGKTFGEKSIPAMQNRGFFPQQAATATTNTKEITRKRLPPMSEIFGGASLYKRRPQVIKCNYLSLFLNIDGVDLSSVP</sequence>
<proteinExistence type="predicted"/>
<feature type="compositionally biased region" description="Basic and acidic residues" evidence="1">
    <location>
        <begin position="622"/>
        <end position="633"/>
    </location>
</feature>
<protein>
    <submittedName>
        <fullName evidence="3">Uncharacterized protein</fullName>
    </submittedName>
</protein>
<dbReference type="OrthoDB" id="6079867at2759"/>
<feature type="compositionally biased region" description="Polar residues" evidence="1">
    <location>
        <begin position="594"/>
        <end position="621"/>
    </location>
</feature>
<evidence type="ECO:0000313" key="4">
    <source>
        <dbReference type="Proteomes" id="UP000596742"/>
    </source>
</evidence>
<feature type="signal peptide" evidence="2">
    <location>
        <begin position="1"/>
        <end position="18"/>
    </location>
</feature>
<comment type="caution">
    <text evidence="3">The sequence shown here is derived from an EMBL/GenBank/DDBJ whole genome shotgun (WGS) entry which is preliminary data.</text>
</comment>
<evidence type="ECO:0000256" key="2">
    <source>
        <dbReference type="SAM" id="SignalP"/>
    </source>
</evidence>
<keyword evidence="2" id="KW-0732">Signal</keyword>
<feature type="region of interest" description="Disordered" evidence="1">
    <location>
        <begin position="593"/>
        <end position="638"/>
    </location>
</feature>
<dbReference type="Proteomes" id="UP000596742">
    <property type="component" value="Unassembled WGS sequence"/>
</dbReference>
<dbReference type="EMBL" id="UYJE01004889">
    <property type="protein sequence ID" value="VDI32226.1"/>
    <property type="molecule type" value="Genomic_DNA"/>
</dbReference>
<feature type="chain" id="PRO_5032349358" evidence="2">
    <location>
        <begin position="19"/>
        <end position="715"/>
    </location>
</feature>
<evidence type="ECO:0000256" key="1">
    <source>
        <dbReference type="SAM" id="MobiDB-lite"/>
    </source>
</evidence>
<reference evidence="3" key="1">
    <citation type="submission" date="2018-11" db="EMBL/GenBank/DDBJ databases">
        <authorList>
            <person name="Alioto T."/>
            <person name="Alioto T."/>
        </authorList>
    </citation>
    <scope>NUCLEOTIDE SEQUENCE</scope>
</reference>
<feature type="region of interest" description="Disordered" evidence="1">
    <location>
        <begin position="56"/>
        <end position="79"/>
    </location>
</feature>
<feature type="compositionally biased region" description="Polar residues" evidence="1">
    <location>
        <begin position="56"/>
        <end position="65"/>
    </location>
</feature>
<organism evidence="3 4">
    <name type="scientific">Mytilus galloprovincialis</name>
    <name type="common">Mediterranean mussel</name>
    <dbReference type="NCBI Taxonomy" id="29158"/>
    <lineage>
        <taxon>Eukaryota</taxon>
        <taxon>Metazoa</taxon>
        <taxon>Spiralia</taxon>
        <taxon>Lophotrochozoa</taxon>
        <taxon>Mollusca</taxon>
        <taxon>Bivalvia</taxon>
        <taxon>Autobranchia</taxon>
        <taxon>Pteriomorphia</taxon>
        <taxon>Mytilida</taxon>
        <taxon>Mytiloidea</taxon>
        <taxon>Mytilidae</taxon>
        <taxon>Mytilinae</taxon>
        <taxon>Mytilus</taxon>
    </lineage>
</organism>
<accession>A0A8B6EC85</accession>
<evidence type="ECO:0000313" key="3">
    <source>
        <dbReference type="EMBL" id="VDI32226.1"/>
    </source>
</evidence>
<name>A0A8B6EC85_MYTGA</name>